<organism evidence="1 2">
    <name type="scientific">Taklimakanibacter albus</name>
    <dbReference type="NCBI Taxonomy" id="2800327"/>
    <lineage>
        <taxon>Bacteria</taxon>
        <taxon>Pseudomonadati</taxon>
        <taxon>Pseudomonadota</taxon>
        <taxon>Alphaproteobacteria</taxon>
        <taxon>Hyphomicrobiales</taxon>
        <taxon>Aestuariivirgaceae</taxon>
        <taxon>Taklimakanibacter</taxon>
    </lineage>
</organism>
<name>A0ACC5R195_9HYPH</name>
<keyword evidence="2" id="KW-1185">Reference proteome</keyword>
<proteinExistence type="predicted"/>
<gene>
    <name evidence="1" type="ORF">JHL16_07430</name>
</gene>
<dbReference type="Proteomes" id="UP000616151">
    <property type="component" value="Unassembled WGS sequence"/>
</dbReference>
<reference evidence="1" key="1">
    <citation type="submission" date="2021-01" db="EMBL/GenBank/DDBJ databases">
        <authorList>
            <person name="Sun Q."/>
        </authorList>
    </citation>
    <scope>NUCLEOTIDE SEQUENCE</scope>
    <source>
        <strain evidence="1">YIM B02566</strain>
    </source>
</reference>
<sequence>MPSTAISRIEFDPETGALDIWFRESGRRYRYYDVPARAYEAFRKATSKGRFFNSHIRDRYDFAHISVEGSRRHAA</sequence>
<comment type="caution">
    <text evidence="1">The sequence shown here is derived from an EMBL/GenBank/DDBJ whole genome shotgun (WGS) entry which is preliminary data.</text>
</comment>
<protein>
    <submittedName>
        <fullName evidence="1">KTSC domain-containing protein</fullName>
    </submittedName>
</protein>
<accession>A0ACC5R195</accession>
<evidence type="ECO:0000313" key="2">
    <source>
        <dbReference type="Proteomes" id="UP000616151"/>
    </source>
</evidence>
<dbReference type="EMBL" id="JAENHL010000006">
    <property type="protein sequence ID" value="MBK1866183.1"/>
    <property type="molecule type" value="Genomic_DNA"/>
</dbReference>
<evidence type="ECO:0000313" key="1">
    <source>
        <dbReference type="EMBL" id="MBK1866183.1"/>
    </source>
</evidence>